<sequence length="134" mass="14224">MDSPTQYSPSSTPSDATPPTEEVNFQAPSGGNFDKGFLNTISGHLQSIAGSSTAGGSSKRRLGAGSAYGHGGHGSNRDAKSRRRENSGRMDSLGWEGKGPGGKREKDELLDQSLVDYLRKEIGDPFQEPSPQRS</sequence>
<dbReference type="EMBL" id="QPFP01000001">
    <property type="protein sequence ID" value="TEB39570.1"/>
    <property type="molecule type" value="Genomic_DNA"/>
</dbReference>
<feature type="compositionally biased region" description="Low complexity" evidence="1">
    <location>
        <begin position="47"/>
        <end position="65"/>
    </location>
</feature>
<dbReference type="OrthoDB" id="2726318at2759"/>
<proteinExistence type="predicted"/>
<feature type="region of interest" description="Disordered" evidence="1">
    <location>
        <begin position="1"/>
        <end position="112"/>
    </location>
</feature>
<keyword evidence="3" id="KW-1185">Reference proteome</keyword>
<evidence type="ECO:0000313" key="2">
    <source>
        <dbReference type="EMBL" id="TEB39570.1"/>
    </source>
</evidence>
<dbReference type="AlphaFoldDB" id="A0A4Y7TZG9"/>
<evidence type="ECO:0000256" key="1">
    <source>
        <dbReference type="SAM" id="MobiDB-lite"/>
    </source>
</evidence>
<feature type="compositionally biased region" description="Low complexity" evidence="1">
    <location>
        <begin position="1"/>
        <end position="20"/>
    </location>
</feature>
<protein>
    <submittedName>
        <fullName evidence="2">Uncharacterized protein</fullName>
    </submittedName>
</protein>
<organism evidence="2 3">
    <name type="scientific">Coprinellus micaceus</name>
    <name type="common">Glistening ink-cap mushroom</name>
    <name type="synonym">Coprinus micaceus</name>
    <dbReference type="NCBI Taxonomy" id="71717"/>
    <lineage>
        <taxon>Eukaryota</taxon>
        <taxon>Fungi</taxon>
        <taxon>Dikarya</taxon>
        <taxon>Basidiomycota</taxon>
        <taxon>Agaricomycotina</taxon>
        <taxon>Agaricomycetes</taxon>
        <taxon>Agaricomycetidae</taxon>
        <taxon>Agaricales</taxon>
        <taxon>Agaricineae</taxon>
        <taxon>Psathyrellaceae</taxon>
        <taxon>Coprinellus</taxon>
    </lineage>
</organism>
<comment type="caution">
    <text evidence="2">The sequence shown here is derived from an EMBL/GenBank/DDBJ whole genome shotgun (WGS) entry which is preliminary data.</text>
</comment>
<gene>
    <name evidence="2" type="ORF">FA13DRAFT_9745</name>
</gene>
<feature type="compositionally biased region" description="Basic and acidic residues" evidence="1">
    <location>
        <begin position="75"/>
        <end position="88"/>
    </location>
</feature>
<name>A0A4Y7TZG9_COPMI</name>
<dbReference type="Proteomes" id="UP000298030">
    <property type="component" value="Unassembled WGS sequence"/>
</dbReference>
<accession>A0A4Y7TZG9</accession>
<evidence type="ECO:0000313" key="3">
    <source>
        <dbReference type="Proteomes" id="UP000298030"/>
    </source>
</evidence>
<reference evidence="2 3" key="1">
    <citation type="journal article" date="2019" name="Nat. Ecol. Evol.">
        <title>Megaphylogeny resolves global patterns of mushroom evolution.</title>
        <authorList>
            <person name="Varga T."/>
            <person name="Krizsan K."/>
            <person name="Foldi C."/>
            <person name="Dima B."/>
            <person name="Sanchez-Garcia M."/>
            <person name="Sanchez-Ramirez S."/>
            <person name="Szollosi G.J."/>
            <person name="Szarkandi J.G."/>
            <person name="Papp V."/>
            <person name="Albert L."/>
            <person name="Andreopoulos W."/>
            <person name="Angelini C."/>
            <person name="Antonin V."/>
            <person name="Barry K.W."/>
            <person name="Bougher N.L."/>
            <person name="Buchanan P."/>
            <person name="Buyck B."/>
            <person name="Bense V."/>
            <person name="Catcheside P."/>
            <person name="Chovatia M."/>
            <person name="Cooper J."/>
            <person name="Damon W."/>
            <person name="Desjardin D."/>
            <person name="Finy P."/>
            <person name="Geml J."/>
            <person name="Haridas S."/>
            <person name="Hughes K."/>
            <person name="Justo A."/>
            <person name="Karasinski D."/>
            <person name="Kautmanova I."/>
            <person name="Kiss B."/>
            <person name="Kocsube S."/>
            <person name="Kotiranta H."/>
            <person name="LaButti K.M."/>
            <person name="Lechner B.E."/>
            <person name="Liimatainen K."/>
            <person name="Lipzen A."/>
            <person name="Lukacs Z."/>
            <person name="Mihaltcheva S."/>
            <person name="Morgado L.N."/>
            <person name="Niskanen T."/>
            <person name="Noordeloos M.E."/>
            <person name="Ohm R.A."/>
            <person name="Ortiz-Santana B."/>
            <person name="Ovrebo C."/>
            <person name="Racz N."/>
            <person name="Riley R."/>
            <person name="Savchenko A."/>
            <person name="Shiryaev A."/>
            <person name="Soop K."/>
            <person name="Spirin V."/>
            <person name="Szebenyi C."/>
            <person name="Tomsovsky M."/>
            <person name="Tulloss R.E."/>
            <person name="Uehling J."/>
            <person name="Grigoriev I.V."/>
            <person name="Vagvolgyi C."/>
            <person name="Papp T."/>
            <person name="Martin F.M."/>
            <person name="Miettinen O."/>
            <person name="Hibbett D.S."/>
            <person name="Nagy L.G."/>
        </authorList>
    </citation>
    <scope>NUCLEOTIDE SEQUENCE [LARGE SCALE GENOMIC DNA]</scope>
    <source>
        <strain evidence="2 3">FP101781</strain>
    </source>
</reference>